<name>A0ABV6PC80_9MICC</name>
<organism evidence="1 2">
    <name type="scientific">Micrococcoides hystricis</name>
    <dbReference type="NCBI Taxonomy" id="1572761"/>
    <lineage>
        <taxon>Bacteria</taxon>
        <taxon>Bacillati</taxon>
        <taxon>Actinomycetota</taxon>
        <taxon>Actinomycetes</taxon>
        <taxon>Micrococcales</taxon>
        <taxon>Micrococcaceae</taxon>
        <taxon>Micrococcoides</taxon>
    </lineage>
</organism>
<protein>
    <recommendedName>
        <fullName evidence="3">SinR family protein</fullName>
    </recommendedName>
</protein>
<dbReference type="EMBL" id="JBHLUB010000031">
    <property type="protein sequence ID" value="MFC0582735.1"/>
    <property type="molecule type" value="Genomic_DNA"/>
</dbReference>
<evidence type="ECO:0000313" key="2">
    <source>
        <dbReference type="Proteomes" id="UP001589862"/>
    </source>
</evidence>
<reference evidence="1 2" key="1">
    <citation type="submission" date="2024-09" db="EMBL/GenBank/DDBJ databases">
        <authorList>
            <person name="Sun Q."/>
            <person name="Mori K."/>
        </authorList>
    </citation>
    <scope>NUCLEOTIDE SEQUENCE [LARGE SCALE GENOMIC DNA]</scope>
    <source>
        <strain evidence="1 2">NCAIM B.02604</strain>
    </source>
</reference>
<proteinExistence type="predicted"/>
<dbReference type="Proteomes" id="UP001589862">
    <property type="component" value="Unassembled WGS sequence"/>
</dbReference>
<evidence type="ECO:0000313" key="1">
    <source>
        <dbReference type="EMBL" id="MFC0582735.1"/>
    </source>
</evidence>
<keyword evidence="2" id="KW-1185">Reference proteome</keyword>
<evidence type="ECO:0008006" key="3">
    <source>
        <dbReference type="Google" id="ProtNLM"/>
    </source>
</evidence>
<sequence>MAVHWVNYDLNKTGQDYTNLIEYLKSHQGWAKPLKSSFFVKTSLAAKELRDRIKMHIDATDDVIVVTVTGASWATYGLSSELNEWLKKNL</sequence>
<accession>A0ABV6PC80</accession>
<comment type="caution">
    <text evidence="1">The sequence shown here is derived from an EMBL/GenBank/DDBJ whole genome shotgun (WGS) entry which is preliminary data.</text>
</comment>
<dbReference type="RefSeq" id="WP_377460118.1">
    <property type="nucleotide sequence ID" value="NZ_JBHLUB010000031.1"/>
</dbReference>
<gene>
    <name evidence="1" type="ORF">ACFFFR_10155</name>
</gene>